<evidence type="ECO:0000313" key="7">
    <source>
        <dbReference type="EMBL" id="SDB99399.1"/>
    </source>
</evidence>
<keyword evidence="3 6" id="KW-0732">Signal</keyword>
<evidence type="ECO:0000256" key="4">
    <source>
        <dbReference type="ARBA" id="ARBA00022764"/>
    </source>
</evidence>
<dbReference type="PANTHER" id="PTHR30222:SF17">
    <property type="entry name" value="SPERMIDINE_PUTRESCINE-BINDING PERIPLASMIC PROTEIN"/>
    <property type="match status" value="1"/>
</dbReference>
<keyword evidence="8" id="KW-1185">Reference proteome</keyword>
<dbReference type="InterPro" id="IPR006059">
    <property type="entry name" value="SBP"/>
</dbReference>
<evidence type="ECO:0000313" key="8">
    <source>
        <dbReference type="Proteomes" id="UP000198943"/>
    </source>
</evidence>
<dbReference type="Gene3D" id="3.40.190.10">
    <property type="entry name" value="Periplasmic binding protein-like II"/>
    <property type="match status" value="2"/>
</dbReference>
<dbReference type="PANTHER" id="PTHR30222">
    <property type="entry name" value="SPERMIDINE/PUTRESCINE-BINDING PERIPLASMIC PROTEIN"/>
    <property type="match status" value="1"/>
</dbReference>
<dbReference type="GO" id="GO:0015846">
    <property type="term" value="P:polyamine transport"/>
    <property type="evidence" value="ECO:0007669"/>
    <property type="project" value="InterPro"/>
</dbReference>
<dbReference type="CDD" id="cd13590">
    <property type="entry name" value="PBP2_PotD_PotF_like"/>
    <property type="match status" value="1"/>
</dbReference>
<dbReference type="PROSITE" id="PS51257">
    <property type="entry name" value="PROKAR_LIPOPROTEIN"/>
    <property type="match status" value="1"/>
</dbReference>
<proteinExistence type="predicted"/>
<keyword evidence="2" id="KW-0813">Transport</keyword>
<evidence type="ECO:0000256" key="1">
    <source>
        <dbReference type="ARBA" id="ARBA00004418"/>
    </source>
</evidence>
<feature type="binding site" evidence="5">
    <location>
        <position position="97"/>
    </location>
    <ligand>
        <name>spermidine</name>
        <dbReference type="ChEBI" id="CHEBI:57834"/>
    </ligand>
</feature>
<dbReference type="PRINTS" id="PR00909">
    <property type="entry name" value="SPERMDNBNDNG"/>
</dbReference>
<dbReference type="OrthoDB" id="9769319at2"/>
<dbReference type="Proteomes" id="UP000198943">
    <property type="component" value="Unassembled WGS sequence"/>
</dbReference>
<dbReference type="EMBL" id="FMYW01000001">
    <property type="protein sequence ID" value="SDB99399.1"/>
    <property type="molecule type" value="Genomic_DNA"/>
</dbReference>
<dbReference type="RefSeq" id="WP_143005937.1">
    <property type="nucleotide sequence ID" value="NZ_FMYW01000001.1"/>
</dbReference>
<dbReference type="AlphaFoldDB" id="A0A1G6HYM0"/>
<evidence type="ECO:0000256" key="2">
    <source>
        <dbReference type="ARBA" id="ARBA00022448"/>
    </source>
</evidence>
<dbReference type="InterPro" id="IPR001188">
    <property type="entry name" value="Sperm_putr-bd"/>
</dbReference>
<feature type="signal peptide" evidence="6">
    <location>
        <begin position="1"/>
        <end position="17"/>
    </location>
</feature>
<feature type="chain" id="PRO_5038567169" evidence="6">
    <location>
        <begin position="18"/>
        <end position="360"/>
    </location>
</feature>
<evidence type="ECO:0000256" key="3">
    <source>
        <dbReference type="ARBA" id="ARBA00022729"/>
    </source>
</evidence>
<comment type="subcellular location">
    <subcellularLocation>
        <location evidence="1">Periplasm</location>
    </subcellularLocation>
</comment>
<dbReference type="SUPFAM" id="SSF53850">
    <property type="entry name" value="Periplasmic binding protein-like II"/>
    <property type="match status" value="1"/>
</dbReference>
<organism evidence="7 8">
    <name type="scientific">Succiniclasticum ruminis</name>
    <dbReference type="NCBI Taxonomy" id="40841"/>
    <lineage>
        <taxon>Bacteria</taxon>
        <taxon>Bacillati</taxon>
        <taxon>Bacillota</taxon>
        <taxon>Negativicutes</taxon>
        <taxon>Acidaminococcales</taxon>
        <taxon>Acidaminococcaceae</taxon>
        <taxon>Succiniclasticum</taxon>
    </lineage>
</organism>
<evidence type="ECO:0000256" key="5">
    <source>
        <dbReference type="PIRSR" id="PIRSR019574-1"/>
    </source>
</evidence>
<sequence>MKKFTLMLLLVVCFTLALTGCGGGDKKTDAPKDGGKKEQQVLNIYSWADYFDPQVLAAFEKANNCRVNYDVYSNNEELLAKMQAGGAQFDIIQPSDYMVTTMIHLDMLEKLDHSKLPNVQANLIESLKHPAYDPKQEYAIPYVWGITGIAYNKKYVKDPITSWADLWKPEYKGHIILLNDNREVFSLALKKLGKSNNSTDAKEVEAAFNDLKKLNTNVLAYDTENNKQKMIAEEAWIAQMWSGDASFCNFDNPDIQFCVPKEGTLIWADNMAIPKGAKNKELAMKFLNYIYDPQVSAQNFNYIRVPNANGKAIPLQKKEVVESPILKAANSQADKGEWLHDIGNAITMYDKFWTELKTGK</sequence>
<keyword evidence="4" id="KW-0574">Periplasm</keyword>
<name>A0A1G6HYM0_9FIRM</name>
<dbReference type="Pfam" id="PF13416">
    <property type="entry name" value="SBP_bac_8"/>
    <property type="match status" value="1"/>
</dbReference>
<gene>
    <name evidence="7" type="ORF">SAMN04487864_101340</name>
</gene>
<evidence type="ECO:0000256" key="6">
    <source>
        <dbReference type="SAM" id="SignalP"/>
    </source>
</evidence>
<dbReference type="PIRSF" id="PIRSF019574">
    <property type="entry name" value="Periplasmic_polyamine_BP"/>
    <property type="match status" value="1"/>
</dbReference>
<protein>
    <submittedName>
        <fullName evidence="7">Spermidine/putrescine transport system substrate-binding protein</fullName>
    </submittedName>
</protein>
<feature type="binding site" evidence="5">
    <location>
        <begin position="180"/>
        <end position="183"/>
    </location>
    <ligand>
        <name>spermidine</name>
        <dbReference type="ChEBI" id="CHEBI:57834"/>
    </ligand>
</feature>
<dbReference type="GO" id="GO:0042597">
    <property type="term" value="C:periplasmic space"/>
    <property type="evidence" value="ECO:0007669"/>
    <property type="project" value="UniProtKB-SubCell"/>
</dbReference>
<accession>A0A1G6HYM0</accession>
<dbReference type="GO" id="GO:0019808">
    <property type="term" value="F:polyamine binding"/>
    <property type="evidence" value="ECO:0007669"/>
    <property type="project" value="InterPro"/>
</dbReference>
<reference evidence="8" key="1">
    <citation type="submission" date="2016-10" db="EMBL/GenBank/DDBJ databases">
        <authorList>
            <person name="Varghese N."/>
            <person name="Submissions S."/>
        </authorList>
    </citation>
    <scope>NUCLEOTIDE SEQUENCE [LARGE SCALE GENOMIC DNA]</scope>
    <source>
        <strain evidence="8">DSM 11005</strain>
    </source>
</reference>